<organism evidence="2 3">
    <name type="scientific">Candidatus Yanofskybacteria bacterium GW2011_GWC2_37_9</name>
    <dbReference type="NCBI Taxonomy" id="1619028"/>
    <lineage>
        <taxon>Bacteria</taxon>
        <taxon>Candidatus Yanofskyibacteriota</taxon>
    </lineage>
</organism>
<keyword evidence="1" id="KW-1133">Transmembrane helix</keyword>
<gene>
    <name evidence="2" type="ORF">US65_C0046G0004</name>
</gene>
<evidence type="ECO:0000313" key="3">
    <source>
        <dbReference type="Proteomes" id="UP000034430"/>
    </source>
</evidence>
<dbReference type="AlphaFoldDB" id="A0A0G0HUN3"/>
<feature type="transmembrane region" description="Helical" evidence="1">
    <location>
        <begin position="165"/>
        <end position="185"/>
    </location>
</feature>
<evidence type="ECO:0000256" key="1">
    <source>
        <dbReference type="SAM" id="Phobius"/>
    </source>
</evidence>
<feature type="transmembrane region" description="Helical" evidence="1">
    <location>
        <begin position="83"/>
        <end position="102"/>
    </location>
</feature>
<keyword evidence="1" id="KW-0812">Transmembrane</keyword>
<comment type="caution">
    <text evidence="2">The sequence shown here is derived from an EMBL/GenBank/DDBJ whole genome shotgun (WGS) entry which is preliminary data.</text>
</comment>
<proteinExistence type="predicted"/>
<dbReference type="EMBL" id="LBTU01000046">
    <property type="protein sequence ID" value="KKQ45987.1"/>
    <property type="molecule type" value="Genomic_DNA"/>
</dbReference>
<dbReference type="Pfam" id="PF05552">
    <property type="entry name" value="MS_channel_1st_1"/>
    <property type="match status" value="2"/>
</dbReference>
<feature type="transmembrane region" description="Helical" evidence="1">
    <location>
        <begin position="20"/>
        <end position="43"/>
    </location>
</feature>
<feature type="transmembrane region" description="Helical" evidence="1">
    <location>
        <begin position="191"/>
        <end position="212"/>
    </location>
</feature>
<sequence length="231" mass="25061">MNNIWLTWGDVFNSSLQELWWGFIQFAPKLVIAIVLFAIGWILGSVIAKALEQVFSALKIDSLLKPIGIDSFFRKAGMGLNSGYFVGQVVKWFVIIVFLIPSLDLVGLNSIKDFLQYDVLGFLPRVVVAALILIIATIVAEGLSKTVVATARTMNLSSSNMLGTVVKYSVWIFAFIIALGQLGVADYYMSVLFTGIIAMLSIGGALAFGLGGKEAATRFISKVGEEVSHRG</sequence>
<keyword evidence="1" id="KW-0472">Membrane</keyword>
<dbReference type="InterPro" id="IPR008910">
    <property type="entry name" value="MSC_TM_helix"/>
</dbReference>
<dbReference type="Proteomes" id="UP000034430">
    <property type="component" value="Unassembled WGS sequence"/>
</dbReference>
<feature type="transmembrane region" description="Helical" evidence="1">
    <location>
        <begin position="122"/>
        <end position="144"/>
    </location>
</feature>
<protein>
    <submittedName>
        <fullName evidence="2">Conserved TM helix</fullName>
    </submittedName>
</protein>
<dbReference type="Gene3D" id="1.10.287.1260">
    <property type="match status" value="2"/>
</dbReference>
<reference evidence="2 3" key="1">
    <citation type="journal article" date="2015" name="Nature">
        <title>rRNA introns, odd ribosomes, and small enigmatic genomes across a large radiation of phyla.</title>
        <authorList>
            <person name="Brown C.T."/>
            <person name="Hug L.A."/>
            <person name="Thomas B.C."/>
            <person name="Sharon I."/>
            <person name="Castelle C.J."/>
            <person name="Singh A."/>
            <person name="Wilkins M.J."/>
            <person name="Williams K.H."/>
            <person name="Banfield J.F."/>
        </authorList>
    </citation>
    <scope>NUCLEOTIDE SEQUENCE [LARGE SCALE GENOMIC DNA]</scope>
</reference>
<evidence type="ECO:0000313" key="2">
    <source>
        <dbReference type="EMBL" id="KKQ45987.1"/>
    </source>
</evidence>
<name>A0A0G0HUN3_9BACT</name>
<accession>A0A0G0HUN3</accession>